<keyword evidence="8" id="KW-0804">Transcription</keyword>
<dbReference type="PANTHER" id="PTHR37461:SF1">
    <property type="entry name" value="ANTI-SIGMA-K FACTOR RSKA"/>
    <property type="match status" value="1"/>
</dbReference>
<dbReference type="GO" id="GO:0005886">
    <property type="term" value="C:plasma membrane"/>
    <property type="evidence" value="ECO:0007669"/>
    <property type="project" value="UniProtKB-SubCell"/>
</dbReference>
<evidence type="ECO:0000256" key="6">
    <source>
        <dbReference type="ARBA" id="ARBA00023015"/>
    </source>
</evidence>
<keyword evidence="3" id="KW-1003">Cell membrane</keyword>
<proteinExistence type="predicted"/>
<dbReference type="Proteomes" id="UP001303408">
    <property type="component" value="Chromosome"/>
</dbReference>
<evidence type="ECO:0000256" key="1">
    <source>
        <dbReference type="ARBA" id="ARBA00004167"/>
    </source>
</evidence>
<dbReference type="Pfam" id="PF10099">
    <property type="entry name" value="RskA_C"/>
    <property type="match status" value="1"/>
</dbReference>
<feature type="compositionally biased region" description="Polar residues" evidence="11">
    <location>
        <begin position="238"/>
        <end position="250"/>
    </location>
</feature>
<evidence type="ECO:0000256" key="5">
    <source>
        <dbReference type="ARBA" id="ARBA00022989"/>
    </source>
</evidence>
<evidence type="ECO:0000256" key="10">
    <source>
        <dbReference type="ARBA" id="ARBA00030803"/>
    </source>
</evidence>
<evidence type="ECO:0000256" key="3">
    <source>
        <dbReference type="ARBA" id="ARBA00022475"/>
    </source>
</evidence>
<gene>
    <name evidence="15" type="ORF">RN607_09135</name>
</gene>
<evidence type="ECO:0000256" key="9">
    <source>
        <dbReference type="ARBA" id="ARBA00029829"/>
    </source>
</evidence>
<dbReference type="InterPro" id="IPR027383">
    <property type="entry name" value="Znf_put"/>
</dbReference>
<name>A0AA96FA50_9MICO</name>
<keyword evidence="6" id="KW-0805">Transcription regulation</keyword>
<feature type="region of interest" description="Disordered" evidence="11">
    <location>
        <begin position="231"/>
        <end position="250"/>
    </location>
</feature>
<protein>
    <recommendedName>
        <fullName evidence="10">Regulator of SigK</fullName>
    </recommendedName>
    <alternativeName>
        <fullName evidence="9">Sigma-K anti-sigma factor RskA</fullName>
    </alternativeName>
</protein>
<reference evidence="15" key="1">
    <citation type="submission" date="2023-09" db="EMBL/GenBank/DDBJ databases">
        <title>Demequina sp. a novel bacteria isolated from Capsicum annuum.</title>
        <authorList>
            <person name="Humaira Z."/>
            <person name="Lee J."/>
            <person name="Cho D."/>
        </authorList>
    </citation>
    <scope>NUCLEOTIDE SEQUENCE</scope>
    <source>
        <strain evidence="15">PMTSA13</strain>
    </source>
</reference>
<dbReference type="PANTHER" id="PTHR37461">
    <property type="entry name" value="ANTI-SIGMA-K FACTOR RSKA"/>
    <property type="match status" value="1"/>
</dbReference>
<evidence type="ECO:0000256" key="11">
    <source>
        <dbReference type="SAM" id="MobiDB-lite"/>
    </source>
</evidence>
<feature type="transmembrane region" description="Helical" evidence="12">
    <location>
        <begin position="105"/>
        <end position="127"/>
    </location>
</feature>
<evidence type="ECO:0000259" key="14">
    <source>
        <dbReference type="Pfam" id="PF13490"/>
    </source>
</evidence>
<comment type="subcellular location">
    <subcellularLocation>
        <location evidence="2">Cell membrane</location>
    </subcellularLocation>
    <subcellularLocation>
        <location evidence="1">Membrane</location>
        <topology evidence="1">Single-pass membrane protein</topology>
    </subcellularLocation>
</comment>
<feature type="domain" description="Anti-sigma K factor RskA C-terminal" evidence="13">
    <location>
        <begin position="109"/>
        <end position="244"/>
    </location>
</feature>
<feature type="domain" description="Putative zinc-finger" evidence="14">
    <location>
        <begin position="9"/>
        <end position="40"/>
    </location>
</feature>
<dbReference type="InterPro" id="IPR051474">
    <property type="entry name" value="Anti-sigma-K/W_factor"/>
</dbReference>
<dbReference type="InterPro" id="IPR018764">
    <property type="entry name" value="RskA_C"/>
</dbReference>
<dbReference type="Pfam" id="PF13490">
    <property type="entry name" value="zf-HC2"/>
    <property type="match status" value="1"/>
</dbReference>
<dbReference type="AlphaFoldDB" id="A0AA96FA50"/>
<dbReference type="GO" id="GO:0006417">
    <property type="term" value="P:regulation of translation"/>
    <property type="evidence" value="ECO:0007669"/>
    <property type="project" value="TreeGrafter"/>
</dbReference>
<evidence type="ECO:0000256" key="4">
    <source>
        <dbReference type="ARBA" id="ARBA00022692"/>
    </source>
</evidence>
<dbReference type="KEGG" id="dcp:RN607_09135"/>
<keyword evidence="7 12" id="KW-0472">Membrane</keyword>
<organism evidence="15">
    <name type="scientific">Demequina capsici</name>
    <dbReference type="NCBI Taxonomy" id="3075620"/>
    <lineage>
        <taxon>Bacteria</taxon>
        <taxon>Bacillati</taxon>
        <taxon>Actinomycetota</taxon>
        <taxon>Actinomycetes</taxon>
        <taxon>Micrococcales</taxon>
        <taxon>Demequinaceae</taxon>
        <taxon>Demequina</taxon>
    </lineage>
</organism>
<dbReference type="EMBL" id="CP134880">
    <property type="protein sequence ID" value="WNM26364.1"/>
    <property type="molecule type" value="Genomic_DNA"/>
</dbReference>
<sequence>MSEDMDQGVHSLLGPYVVDAVTDVERAAFVRHLEACADCRAEVASLGEVAAALAAVEAVDPPAALRDRVMRQIDVTAQLTPTEAAAASRLEPRAAAPARRAPRRWLPLTAAAAAVVAVAAVGLSLLLPRQQATEASAMQRDAMMIASAPDAESMDMDLGATHVVVSDRMDGVALMGADTPMPADGMEYQLWLMMDDGTVMAGPTFMPDADGEVMTVMHTSLDDVAGVAVTEEPMGGSSHPTSDTVASVTM</sequence>
<evidence type="ECO:0000256" key="7">
    <source>
        <dbReference type="ARBA" id="ARBA00023136"/>
    </source>
</evidence>
<dbReference type="RefSeq" id="WP_313542052.1">
    <property type="nucleotide sequence ID" value="NZ_CP134880.1"/>
</dbReference>
<evidence type="ECO:0000313" key="15">
    <source>
        <dbReference type="EMBL" id="WNM26364.1"/>
    </source>
</evidence>
<evidence type="ECO:0000259" key="13">
    <source>
        <dbReference type="Pfam" id="PF10099"/>
    </source>
</evidence>
<evidence type="ECO:0000256" key="12">
    <source>
        <dbReference type="SAM" id="Phobius"/>
    </source>
</evidence>
<dbReference type="GO" id="GO:0016989">
    <property type="term" value="F:sigma factor antagonist activity"/>
    <property type="evidence" value="ECO:0007669"/>
    <property type="project" value="TreeGrafter"/>
</dbReference>
<keyword evidence="4 12" id="KW-0812">Transmembrane</keyword>
<dbReference type="InterPro" id="IPR041916">
    <property type="entry name" value="Anti_sigma_zinc_sf"/>
</dbReference>
<keyword evidence="5 12" id="KW-1133">Transmembrane helix</keyword>
<evidence type="ECO:0000256" key="8">
    <source>
        <dbReference type="ARBA" id="ARBA00023163"/>
    </source>
</evidence>
<evidence type="ECO:0000256" key="2">
    <source>
        <dbReference type="ARBA" id="ARBA00004236"/>
    </source>
</evidence>
<accession>A0AA96FA50</accession>
<dbReference type="Gene3D" id="1.10.10.1320">
    <property type="entry name" value="Anti-sigma factor, zinc-finger domain"/>
    <property type="match status" value="1"/>
</dbReference>